<evidence type="ECO:0000256" key="2">
    <source>
        <dbReference type="ARBA" id="ARBA00033753"/>
    </source>
</evidence>
<evidence type="ECO:0000313" key="5">
    <source>
        <dbReference type="EMBL" id="PJZ59466.1"/>
    </source>
</evidence>
<comment type="caution">
    <text evidence="4">The sequence shown here is derived from an EMBL/GenBank/DDBJ whole genome shotgun (WGS) entry which is preliminary data.</text>
</comment>
<dbReference type="CDD" id="cd09281">
    <property type="entry name" value="UPF0066"/>
    <property type="match status" value="1"/>
</dbReference>
<organism evidence="4 7">
    <name type="scientific">Leptospira adleri</name>
    <dbReference type="NCBI Taxonomy" id="2023186"/>
    <lineage>
        <taxon>Bacteria</taxon>
        <taxon>Pseudomonadati</taxon>
        <taxon>Spirochaetota</taxon>
        <taxon>Spirochaetia</taxon>
        <taxon>Leptospirales</taxon>
        <taxon>Leptospiraceae</taxon>
        <taxon>Leptospira</taxon>
    </lineage>
</organism>
<dbReference type="Gene3D" id="2.40.30.70">
    <property type="entry name" value="YaeB-like"/>
    <property type="match status" value="1"/>
</dbReference>
<feature type="domain" description="TsaA-like" evidence="3">
    <location>
        <begin position="5"/>
        <end position="137"/>
    </location>
</feature>
<dbReference type="InterPro" id="IPR040372">
    <property type="entry name" value="YaeB-like"/>
</dbReference>
<dbReference type="InterPro" id="IPR036413">
    <property type="entry name" value="YaeB-like_sf"/>
</dbReference>
<evidence type="ECO:0000313" key="7">
    <source>
        <dbReference type="Proteomes" id="UP000232188"/>
    </source>
</evidence>
<evidence type="ECO:0000256" key="1">
    <source>
        <dbReference type="ARBA" id="ARBA00022691"/>
    </source>
</evidence>
<dbReference type="InterPro" id="IPR036414">
    <property type="entry name" value="YaeB_N_sf"/>
</dbReference>
<dbReference type="InterPro" id="IPR023370">
    <property type="entry name" value="TrmO-like_N"/>
</dbReference>
<keyword evidence="4" id="KW-0489">Methyltransferase</keyword>
<reference evidence="6 7" key="1">
    <citation type="submission" date="2017-07" db="EMBL/GenBank/DDBJ databases">
        <title>Leptospira spp. isolated from tropical soils.</title>
        <authorList>
            <person name="Thibeaux R."/>
            <person name="Iraola G."/>
            <person name="Ferres I."/>
            <person name="Bierque E."/>
            <person name="Girault D."/>
            <person name="Soupe-Gilbert M.-E."/>
            <person name="Picardeau M."/>
            <person name="Goarant C."/>
        </authorList>
    </citation>
    <scope>NUCLEOTIDE SEQUENCE [LARGE SCALE GENOMIC DNA]</scope>
    <source>
        <strain evidence="4 7">FH2-B-C1</strain>
        <strain evidence="5 6">FH2-B-D1</strain>
    </source>
</reference>
<dbReference type="SUPFAM" id="SSF118196">
    <property type="entry name" value="YaeB-like"/>
    <property type="match status" value="1"/>
</dbReference>
<name>A0A2M9YPE9_9LEPT</name>
<evidence type="ECO:0000313" key="4">
    <source>
        <dbReference type="EMBL" id="PJZ53407.1"/>
    </source>
</evidence>
<dbReference type="AlphaFoldDB" id="A0A2M9YPE9"/>
<comment type="similarity">
    <text evidence="2">Belongs to the tRNA methyltransferase O family.</text>
</comment>
<dbReference type="Proteomes" id="UP000232188">
    <property type="component" value="Unassembled WGS sequence"/>
</dbReference>
<dbReference type="EMBL" id="NPDV01000007">
    <property type="protein sequence ID" value="PJZ53407.1"/>
    <property type="molecule type" value="Genomic_DNA"/>
</dbReference>
<dbReference type="GO" id="GO:0008168">
    <property type="term" value="F:methyltransferase activity"/>
    <property type="evidence" value="ECO:0007669"/>
    <property type="project" value="UniProtKB-KW"/>
</dbReference>
<keyword evidence="1" id="KW-0949">S-adenosyl-L-methionine</keyword>
<gene>
    <name evidence="5" type="ORF">CH376_23555</name>
    <name evidence="4" type="ORF">CH380_09435</name>
</gene>
<dbReference type="PANTHER" id="PTHR12818">
    <property type="entry name" value="TRNA (ADENINE(37)-N6)-METHYLTRANSFERASE"/>
    <property type="match status" value="1"/>
</dbReference>
<dbReference type="Proteomes" id="UP000232149">
    <property type="component" value="Unassembled WGS sequence"/>
</dbReference>
<dbReference type="GO" id="GO:0032259">
    <property type="term" value="P:methylation"/>
    <property type="evidence" value="ECO:0007669"/>
    <property type="project" value="UniProtKB-KW"/>
</dbReference>
<dbReference type="PANTHER" id="PTHR12818:SF0">
    <property type="entry name" value="TRNA (ADENINE(37)-N6)-METHYLTRANSFERASE"/>
    <property type="match status" value="1"/>
</dbReference>
<evidence type="ECO:0000259" key="3">
    <source>
        <dbReference type="PROSITE" id="PS51668"/>
    </source>
</evidence>
<dbReference type="PROSITE" id="PS51668">
    <property type="entry name" value="TSAA_2"/>
    <property type="match status" value="1"/>
</dbReference>
<accession>A0A2M9YPE9</accession>
<proteinExistence type="inferred from homology"/>
<dbReference type="EMBL" id="NPDU01000135">
    <property type="protein sequence ID" value="PJZ59466.1"/>
    <property type="molecule type" value="Genomic_DNA"/>
</dbReference>
<evidence type="ECO:0000313" key="6">
    <source>
        <dbReference type="Proteomes" id="UP000232149"/>
    </source>
</evidence>
<dbReference type="Pfam" id="PF01980">
    <property type="entry name" value="TrmO_N"/>
    <property type="match status" value="1"/>
</dbReference>
<keyword evidence="4" id="KW-0808">Transferase</keyword>
<dbReference type="RefSeq" id="WP_100785499.1">
    <property type="nucleotide sequence ID" value="NZ_NPDU01000135.1"/>
</dbReference>
<keyword evidence="6" id="KW-1185">Reference proteome</keyword>
<sequence>MDIQIKPIGFTKNSRKTPIDDQWNGIESEITLVDDIPESALDGIESFSHLELIYLFHLQDEAKIVLGAEHPRENPLWPKVGIFSQRKKARPNRLGATIVKLVRKEGKTLFIHGFDGIDGTPILDIKPVFQEFLPKEKIVQPPWVGELMKDYW</sequence>
<protein>
    <submittedName>
        <fullName evidence="4">tRNA (N6-threonylcarbamoyladenosine(37)-N6)-methyltransferase TrmO</fullName>
    </submittedName>
</protein>